<dbReference type="RefSeq" id="WP_018921094.1">
    <property type="nucleotide sequence ID" value="NZ_LR134384.1"/>
</dbReference>
<dbReference type="KEGG" id="poc:NCTC13071_02099"/>
<sequence>MIDKRQQEIKERISRYAMDMWGISDPTQMDPVIDLLLDVFAYNSNRLYQDLELSDAAILHRLARLLVPHKWSLPFPAHALMTVNPASTEIHALSIEDRFQTNRMIFSKGLIPITFTPLAAYPLVQAQVKSLAFGDKLYTYFDDGRKIGSIFPKEKDEEDDNSVWVGIKIFEETLSSIDTLTLCILPEDERLSPFIKDIQVYDTDNNSIHTYSPQFSLPEKEKYHYFDDINDYYADNYITIDIANHSKRESLCCTIIPRAWRADETDKNQESLCWFRLQFPSTLFNVNFEKIRFLTNTFPVVNRQLVTQKHDFLKDGSIVALPCNDDTHFLHIENLQDSRGRYYTDIRNHSEENPIEAFSMYFGNLEKFHSDNARSLIVRLMQLLREDENAFKGVSTKRISSQLSEVYQKIEEMDKTVHDMVQQGDKHKAFVLVYPPKDVEGAEVRYWTTVGNVANGLDARALLIQDSQGKFLNAGLHFQTTTKQGTNHKDEQDLINSLRYGMLSRNRIVTQEDVRSYIFHKLGGSIKDIDIRDGVAISPDVRKGIVRTTEIKIKMKQRKENEPDDFVATARFLEKELAKRSISKIPYKVSFE</sequence>
<name>A0A448L864_9BACT</name>
<accession>A0A448L864</accession>
<protein>
    <submittedName>
        <fullName evidence="1">Uncharacterized protein</fullName>
    </submittedName>
</protein>
<reference evidence="1 2" key="1">
    <citation type="submission" date="2018-12" db="EMBL/GenBank/DDBJ databases">
        <authorList>
            <consortium name="Pathogen Informatics"/>
        </authorList>
    </citation>
    <scope>NUCLEOTIDE SEQUENCE [LARGE SCALE GENOMIC DNA]</scope>
    <source>
        <strain evidence="1 2">NCTC13071</strain>
    </source>
</reference>
<gene>
    <name evidence="1" type="ORF">NCTC13071_02099</name>
</gene>
<dbReference type="GeneID" id="85012874"/>
<evidence type="ECO:0000313" key="1">
    <source>
        <dbReference type="EMBL" id="VEH16082.1"/>
    </source>
</evidence>
<proteinExistence type="predicted"/>
<dbReference type="Proteomes" id="UP000274578">
    <property type="component" value="Chromosome 1"/>
</dbReference>
<evidence type="ECO:0000313" key="2">
    <source>
        <dbReference type="Proteomes" id="UP000274578"/>
    </source>
</evidence>
<organism evidence="1 2">
    <name type="scientific">Segatella oris</name>
    <dbReference type="NCBI Taxonomy" id="28135"/>
    <lineage>
        <taxon>Bacteria</taxon>
        <taxon>Pseudomonadati</taxon>
        <taxon>Bacteroidota</taxon>
        <taxon>Bacteroidia</taxon>
        <taxon>Bacteroidales</taxon>
        <taxon>Prevotellaceae</taxon>
        <taxon>Segatella</taxon>
    </lineage>
</organism>
<dbReference type="AlphaFoldDB" id="A0A448L864"/>
<dbReference type="EMBL" id="LR134384">
    <property type="protein sequence ID" value="VEH16082.1"/>
    <property type="molecule type" value="Genomic_DNA"/>
</dbReference>